<evidence type="ECO:0000256" key="1">
    <source>
        <dbReference type="SAM" id="MobiDB-lite"/>
    </source>
</evidence>
<accession>A0A7J5YXU2</accession>
<evidence type="ECO:0000313" key="3">
    <source>
        <dbReference type="Proteomes" id="UP000518266"/>
    </source>
</evidence>
<feature type="compositionally biased region" description="Low complexity" evidence="1">
    <location>
        <begin position="41"/>
        <end position="56"/>
    </location>
</feature>
<reference evidence="2 3" key="1">
    <citation type="submission" date="2020-03" db="EMBL/GenBank/DDBJ databases">
        <title>Dissostichus mawsoni Genome sequencing and assembly.</title>
        <authorList>
            <person name="Park H."/>
        </authorList>
    </citation>
    <scope>NUCLEOTIDE SEQUENCE [LARGE SCALE GENOMIC DNA]</scope>
    <source>
        <strain evidence="2">DM0001</strain>
        <tissue evidence="2">Muscle</tissue>
    </source>
</reference>
<dbReference type="EMBL" id="JAAKFY010000008">
    <property type="protein sequence ID" value="KAF3853559.1"/>
    <property type="molecule type" value="Genomic_DNA"/>
</dbReference>
<organism evidence="2 3">
    <name type="scientific">Dissostichus mawsoni</name>
    <name type="common">Antarctic cod</name>
    <dbReference type="NCBI Taxonomy" id="36200"/>
    <lineage>
        <taxon>Eukaryota</taxon>
        <taxon>Metazoa</taxon>
        <taxon>Chordata</taxon>
        <taxon>Craniata</taxon>
        <taxon>Vertebrata</taxon>
        <taxon>Euteleostomi</taxon>
        <taxon>Actinopterygii</taxon>
        <taxon>Neopterygii</taxon>
        <taxon>Teleostei</taxon>
        <taxon>Neoteleostei</taxon>
        <taxon>Acanthomorphata</taxon>
        <taxon>Eupercaria</taxon>
        <taxon>Perciformes</taxon>
        <taxon>Notothenioidei</taxon>
        <taxon>Nototheniidae</taxon>
        <taxon>Dissostichus</taxon>
    </lineage>
</organism>
<proteinExistence type="predicted"/>
<protein>
    <submittedName>
        <fullName evidence="2">Uncharacterized protein</fullName>
    </submittedName>
</protein>
<feature type="region of interest" description="Disordered" evidence="1">
    <location>
        <begin position="24"/>
        <end position="56"/>
    </location>
</feature>
<comment type="caution">
    <text evidence="2">The sequence shown here is derived from an EMBL/GenBank/DDBJ whole genome shotgun (WGS) entry which is preliminary data.</text>
</comment>
<evidence type="ECO:0000313" key="2">
    <source>
        <dbReference type="EMBL" id="KAF3853559.1"/>
    </source>
</evidence>
<dbReference type="Proteomes" id="UP000518266">
    <property type="component" value="Unassembled WGS sequence"/>
</dbReference>
<gene>
    <name evidence="2" type="ORF">F7725_014247</name>
</gene>
<name>A0A7J5YXU2_DISMA</name>
<dbReference type="AlphaFoldDB" id="A0A7J5YXU2"/>
<keyword evidence="3" id="KW-1185">Reference proteome</keyword>
<sequence length="123" mass="12912">MKVRPAPAAILLFSPTSSHFRDMRHLLGRTSRRGRNTDGDQQQTSSSCGTSGHSQCSRVCSSVGQGVELLPAALQPVPVLQVAVVALGDPLGAVQETQQQQPAITAVLSLSPGPEGNQRDNVT</sequence>